<dbReference type="InterPro" id="IPR051685">
    <property type="entry name" value="Ycf3/AcsC/BcsC/TPR_MFPF"/>
</dbReference>
<feature type="repeat" description="TPR" evidence="3">
    <location>
        <begin position="319"/>
        <end position="352"/>
    </location>
</feature>
<sequence length="859" mass="101135">MSDWDKLGISPINDKEYIFKALKESVGELNFEDDLPQAFQYLKTYHSLIKKVERTTAELNKLAEGKAENEDNVILYLDSDRIYDTPTALIARFKEVYENPAIRFNKLVWKSAIANAVQHSTQSLSFYCMPIIKFLSSHYILKSDVLTELIKAFPFHEEFMSSAWREVTLLKYPELGAVEVLLTSGHSEIEIYIEVLKDAPLTLAEKDIVIRYLIEADEHVKKRTYQQAFKSLATRIPDNKRVPVVWHKMVNIAFMAAYRYHQENAKEIFFNTLNYALEFYPEDAHLLYMKVLGGYEEAQDYQLVKSSIIEAIKICPSYQKLYYLLGKTNLQLKQYSQALDVFRTLQKMDALNGEYIVYTAVSFRHFITNQLQDGSIKKDKTYYLNIIHQMIDQHLFEEINELQLETSTDNDIQALLIFSTAYEQYILTGEKDFTALEQVLTLTEDAKIIFRAFENYLENMLTWEEIASREGMIRRFYNGFPESDVATYHMGKYFHAIHDFKMAYDYYLKALEINPDNLDVYFSISQACESLKYYDLAVKYIAVYMQYSRYHISPVKIMAFCSFQVEEYYQSYTNYKWLFSLVNPSEITTNQLLFCVSALYNYIKFDKAIEGDSHYKRTFVKDELENFESYKKPDGFYEDAEGHDTLYWLAMLCKHVELEKEGLEYARQIEALGTLPAEWIIKDITEYKLHCMRSVGLHQELIDWLEDDVEEKIQTEINDTEVALKSFYIAFAYEGLDNIEKEFEWKLKTAFYYASMDDAESKEAHRLEWLESFTVNIVNRFESIFEREKTIEAGKAYFKIKKEPHFRHAMVAHYMAVAYEALNDKENSLKYHQICVDYNQLFPGYFEDLAEISQLIIEN</sequence>
<dbReference type="InterPro" id="IPR019734">
    <property type="entry name" value="TPR_rpt"/>
</dbReference>
<evidence type="ECO:0008006" key="6">
    <source>
        <dbReference type="Google" id="ProtNLM"/>
    </source>
</evidence>
<protein>
    <recommendedName>
        <fullName evidence="6">Tetratricopeptide repeat protein</fullName>
    </recommendedName>
</protein>
<evidence type="ECO:0000313" key="5">
    <source>
        <dbReference type="Proteomes" id="UP000240608"/>
    </source>
</evidence>
<dbReference type="PROSITE" id="PS50005">
    <property type="entry name" value="TPR"/>
    <property type="match status" value="2"/>
</dbReference>
<dbReference type="Proteomes" id="UP000240608">
    <property type="component" value="Unassembled WGS sequence"/>
</dbReference>
<accession>A0A2T4DU69</accession>
<proteinExistence type="predicted"/>
<dbReference type="AlphaFoldDB" id="A0A2T4DU69"/>
<dbReference type="EMBL" id="PYVU01000015">
    <property type="protein sequence ID" value="PTB97381.1"/>
    <property type="molecule type" value="Genomic_DNA"/>
</dbReference>
<feature type="repeat" description="TPR" evidence="3">
    <location>
        <begin position="484"/>
        <end position="517"/>
    </location>
</feature>
<dbReference type="SUPFAM" id="SSF48452">
    <property type="entry name" value="TPR-like"/>
    <property type="match status" value="2"/>
</dbReference>
<dbReference type="Pfam" id="PF13181">
    <property type="entry name" value="TPR_8"/>
    <property type="match status" value="2"/>
</dbReference>
<evidence type="ECO:0000256" key="1">
    <source>
        <dbReference type="ARBA" id="ARBA00022737"/>
    </source>
</evidence>
<dbReference type="Gene3D" id="1.25.40.10">
    <property type="entry name" value="Tetratricopeptide repeat domain"/>
    <property type="match status" value="2"/>
</dbReference>
<dbReference type="SMART" id="SM00028">
    <property type="entry name" value="TPR"/>
    <property type="match status" value="3"/>
</dbReference>
<comment type="caution">
    <text evidence="4">The sequence shown here is derived from an EMBL/GenBank/DDBJ whole genome shotgun (WGS) entry which is preliminary data.</text>
</comment>
<dbReference type="PANTHER" id="PTHR44943">
    <property type="entry name" value="CELLULOSE SYNTHASE OPERON PROTEIN C"/>
    <property type="match status" value="1"/>
</dbReference>
<evidence type="ECO:0000313" key="4">
    <source>
        <dbReference type="EMBL" id="PTB97381.1"/>
    </source>
</evidence>
<keyword evidence="1" id="KW-0677">Repeat</keyword>
<reference evidence="4 5" key="1">
    <citation type="submission" date="2018-03" db="EMBL/GenBank/DDBJ databases">
        <title>Cross-interface Injection: A General Nanoliter Liquid Handling Method Applied to Single Cells Genome Amplification Automated Nanoliter Liquid Handling Applied to Single Cell Multiple Displacement Amplification.</title>
        <authorList>
            <person name="Yun J."/>
            <person name="Xu P."/>
            <person name="Xu J."/>
            <person name="Dai X."/>
            <person name="Wang Y."/>
            <person name="Zheng X."/>
            <person name="Cao C."/>
            <person name="Yi Q."/>
            <person name="Zhu Y."/>
            <person name="Wang L."/>
            <person name="Dong Z."/>
            <person name="Huang Y."/>
            <person name="Huang L."/>
            <person name="Du W."/>
        </authorList>
    </citation>
    <scope>NUCLEOTIDE SEQUENCE [LARGE SCALE GENOMIC DNA]</scope>
    <source>
        <strain evidence="4 5">Z-D1-2</strain>
    </source>
</reference>
<evidence type="ECO:0000256" key="2">
    <source>
        <dbReference type="ARBA" id="ARBA00022803"/>
    </source>
</evidence>
<evidence type="ECO:0000256" key="3">
    <source>
        <dbReference type="PROSITE-ProRule" id="PRU00339"/>
    </source>
</evidence>
<organism evidence="4 5">
    <name type="scientific">Marivirga lumbricoides</name>
    <dbReference type="NCBI Taxonomy" id="1046115"/>
    <lineage>
        <taxon>Bacteria</taxon>
        <taxon>Pseudomonadati</taxon>
        <taxon>Bacteroidota</taxon>
        <taxon>Cytophagia</taxon>
        <taxon>Cytophagales</taxon>
        <taxon>Marivirgaceae</taxon>
        <taxon>Marivirga</taxon>
    </lineage>
</organism>
<dbReference type="InterPro" id="IPR011990">
    <property type="entry name" value="TPR-like_helical_dom_sf"/>
</dbReference>
<name>A0A2T4DU69_9BACT</name>
<gene>
    <name evidence="4" type="ORF">C9994_03070</name>
</gene>
<dbReference type="PANTHER" id="PTHR44943:SF8">
    <property type="entry name" value="TPR REPEAT-CONTAINING PROTEIN MJ0263"/>
    <property type="match status" value="1"/>
</dbReference>
<keyword evidence="2 3" id="KW-0802">TPR repeat</keyword>